<name>A0A099I0S5_CLOIN</name>
<keyword evidence="3" id="KW-0808">Transferase</keyword>
<dbReference type="InterPro" id="IPR000182">
    <property type="entry name" value="GNAT_dom"/>
</dbReference>
<organism evidence="3 4">
    <name type="scientific">Clostridium innocuum</name>
    <dbReference type="NCBI Taxonomy" id="1522"/>
    <lineage>
        <taxon>Bacteria</taxon>
        <taxon>Bacillati</taxon>
        <taxon>Bacillota</taxon>
        <taxon>Clostridia</taxon>
        <taxon>Eubacteriales</taxon>
        <taxon>Clostridiaceae</taxon>
        <taxon>Clostridium</taxon>
    </lineage>
</organism>
<dbReference type="AlphaFoldDB" id="A0A099I0S5"/>
<reference evidence="3 4" key="1">
    <citation type="submission" date="2014-08" db="EMBL/GenBank/DDBJ databases">
        <title>Clostridium innocuum, an unnegligible vancomycin-resistant pathogen causing extra-intestinal infections.</title>
        <authorList>
            <person name="Feng Y."/>
            <person name="Chiu C.-H."/>
        </authorList>
    </citation>
    <scope>NUCLEOTIDE SEQUENCE [LARGE SCALE GENOMIC DNA]</scope>
    <source>
        <strain evidence="3 4">AN88</strain>
    </source>
</reference>
<evidence type="ECO:0000313" key="4">
    <source>
        <dbReference type="Proteomes" id="UP000030008"/>
    </source>
</evidence>
<proteinExistence type="predicted"/>
<dbReference type="PANTHER" id="PTHR43072">
    <property type="entry name" value="N-ACETYLTRANSFERASE"/>
    <property type="match status" value="1"/>
</dbReference>
<evidence type="ECO:0000313" key="3">
    <source>
        <dbReference type="EMBL" id="KGJ51330.1"/>
    </source>
</evidence>
<dbReference type="Gene3D" id="3.40.630.30">
    <property type="match status" value="1"/>
</dbReference>
<dbReference type="Pfam" id="PF00583">
    <property type="entry name" value="Acetyltransf_1"/>
    <property type="match status" value="1"/>
</dbReference>
<feature type="region of interest" description="Disordered" evidence="1">
    <location>
        <begin position="139"/>
        <end position="159"/>
    </location>
</feature>
<dbReference type="GO" id="GO:0016747">
    <property type="term" value="F:acyltransferase activity, transferring groups other than amino-acyl groups"/>
    <property type="evidence" value="ECO:0007669"/>
    <property type="project" value="InterPro"/>
</dbReference>
<protein>
    <submittedName>
        <fullName evidence="3">GNAT family acetyltransferase</fullName>
    </submittedName>
</protein>
<dbReference type="PROSITE" id="PS51186">
    <property type="entry name" value="GNAT"/>
    <property type="match status" value="1"/>
</dbReference>
<dbReference type="SUPFAM" id="SSF55729">
    <property type="entry name" value="Acyl-CoA N-acyltransferases (Nat)"/>
    <property type="match status" value="1"/>
</dbReference>
<dbReference type="RefSeq" id="WP_044908076.1">
    <property type="nucleotide sequence ID" value="NZ_JQIF01000127.1"/>
</dbReference>
<dbReference type="CDD" id="cd04301">
    <property type="entry name" value="NAT_SF"/>
    <property type="match status" value="1"/>
</dbReference>
<evidence type="ECO:0000259" key="2">
    <source>
        <dbReference type="PROSITE" id="PS51186"/>
    </source>
</evidence>
<gene>
    <name evidence="3" type="ORF">CIAN88_21195</name>
</gene>
<dbReference type="Proteomes" id="UP000030008">
    <property type="component" value="Unassembled WGS sequence"/>
</dbReference>
<comment type="caution">
    <text evidence="3">The sequence shown here is derived from an EMBL/GenBank/DDBJ whole genome shotgun (WGS) entry which is preliminary data.</text>
</comment>
<evidence type="ECO:0000256" key="1">
    <source>
        <dbReference type="SAM" id="MobiDB-lite"/>
    </source>
</evidence>
<dbReference type="InterPro" id="IPR016181">
    <property type="entry name" value="Acyl_CoA_acyltransferase"/>
</dbReference>
<dbReference type="EMBL" id="JQIF01000127">
    <property type="protein sequence ID" value="KGJ51330.1"/>
    <property type="molecule type" value="Genomic_DNA"/>
</dbReference>
<accession>A0A099I0S5</accession>
<feature type="domain" description="N-acetyltransferase" evidence="2">
    <location>
        <begin position="5"/>
        <end position="150"/>
    </location>
</feature>
<sequence>MKDHIQLRPARQEDAAALQCLNADVLGYDCSLSDTQKQLRRLLHMPQHLLVVAERKQELIGYVHAQDYDILYAAPMIDILGIAVHPDYQQQGIGCRLLAEVEQWAENQNICMIRLVSGEYVQGHMPFMKQGAMCVRSASSTSKRSSKSMRSRPLVCWKG</sequence>
<dbReference type="PANTHER" id="PTHR43072:SF60">
    <property type="entry name" value="L-2,4-DIAMINOBUTYRIC ACID ACETYLTRANSFERASE"/>
    <property type="match status" value="1"/>
</dbReference>